<name>A0A951PYA6_9NOST</name>
<dbReference type="PRINTS" id="PR00419">
    <property type="entry name" value="ADXRDTASE"/>
</dbReference>
<evidence type="ECO:0000259" key="1">
    <source>
        <dbReference type="Pfam" id="PF01593"/>
    </source>
</evidence>
<proteinExistence type="predicted"/>
<dbReference type="PANTHER" id="PTHR16128:SF5">
    <property type="entry name" value="FAD_NAD(P)-BINDING OXIDOREDUCTASE FAMILY PROTEIN"/>
    <property type="match status" value="1"/>
</dbReference>
<dbReference type="Proteomes" id="UP000715781">
    <property type="component" value="Unassembled WGS sequence"/>
</dbReference>
<dbReference type="SUPFAM" id="SSF51905">
    <property type="entry name" value="FAD/NAD(P)-binding domain"/>
    <property type="match status" value="1"/>
</dbReference>
<gene>
    <name evidence="2" type="ORF">KME32_08810</name>
</gene>
<dbReference type="InterPro" id="IPR036188">
    <property type="entry name" value="FAD/NAD-bd_sf"/>
</dbReference>
<evidence type="ECO:0000313" key="2">
    <source>
        <dbReference type="EMBL" id="MBW4561246.1"/>
    </source>
</evidence>
<accession>A0A951PYA6</accession>
<dbReference type="PANTHER" id="PTHR16128">
    <property type="entry name" value="FAD/NAD(P)-BINDING OXIDOREDUCTASE FAMILY PROTEIN"/>
    <property type="match status" value="1"/>
</dbReference>
<comment type="caution">
    <text evidence="2">The sequence shown here is derived from an EMBL/GenBank/DDBJ whole genome shotgun (WGS) entry which is preliminary data.</text>
</comment>
<feature type="domain" description="Amine oxidase" evidence="1">
    <location>
        <begin position="110"/>
        <end position="345"/>
    </location>
</feature>
<dbReference type="Pfam" id="PF13450">
    <property type="entry name" value="NAD_binding_8"/>
    <property type="match status" value="1"/>
</dbReference>
<sequence>MIDVAIIGAGMAGLACAQQLSQAGYSVLVVEKSRGLGGRVATRRLHGTCADHGACYLKPKGELLGRFVELLCDRPLGRCAPRNRHLLEIWTDTVYELTADASISQPQSRSPRYVAPQGMSTVAKFLAQGLDILLNQRVIAVTPTPENSWRLNLESSNEELTAKTLVFAIPAPQALALLAPLSDRVLDAVFLDNLRSIEFYPSISVIAGYAPTCKPLPQWKALNFINNADLAWIGLDSSKRLNPQQPHFVVQSSADFAQLHLESLDLQPAGQYMLQRAAQLLVLPWLENPEWMQVHRWRYAFPKTFWYEAVLSTTTPLPLICCGDWCGGNLIEGAMLSGIAAAVEINHHLQHLPLPNVNNLLTSLIL</sequence>
<dbReference type="Pfam" id="PF01593">
    <property type="entry name" value="Amino_oxidase"/>
    <property type="match status" value="1"/>
</dbReference>
<evidence type="ECO:0000313" key="3">
    <source>
        <dbReference type="Proteomes" id="UP000715781"/>
    </source>
</evidence>
<dbReference type="EMBL" id="JAHHHN010000004">
    <property type="protein sequence ID" value="MBW4561246.1"/>
    <property type="molecule type" value="Genomic_DNA"/>
</dbReference>
<reference evidence="2" key="1">
    <citation type="submission" date="2021-05" db="EMBL/GenBank/DDBJ databases">
        <authorList>
            <person name="Pietrasiak N."/>
            <person name="Ward R."/>
            <person name="Stajich J.E."/>
            <person name="Kurbessoian T."/>
        </authorList>
    </citation>
    <scope>NUCLEOTIDE SEQUENCE</scope>
    <source>
        <strain evidence="2">JT2-VF2</strain>
    </source>
</reference>
<reference evidence="2" key="2">
    <citation type="journal article" date="2022" name="Microbiol. Resour. Announc.">
        <title>Metagenome Sequencing to Explore Phylogenomics of Terrestrial Cyanobacteria.</title>
        <authorList>
            <person name="Ward R.D."/>
            <person name="Stajich J.E."/>
            <person name="Johansen J.R."/>
            <person name="Huntemann M."/>
            <person name="Clum A."/>
            <person name="Foster B."/>
            <person name="Foster B."/>
            <person name="Roux S."/>
            <person name="Palaniappan K."/>
            <person name="Varghese N."/>
            <person name="Mukherjee S."/>
            <person name="Reddy T.B.K."/>
            <person name="Daum C."/>
            <person name="Copeland A."/>
            <person name="Chen I.A."/>
            <person name="Ivanova N.N."/>
            <person name="Kyrpides N.C."/>
            <person name="Shapiro N."/>
            <person name="Eloe-Fadrosh E.A."/>
            <person name="Pietrasiak N."/>
        </authorList>
    </citation>
    <scope>NUCLEOTIDE SEQUENCE</scope>
    <source>
        <strain evidence="2">JT2-VF2</strain>
    </source>
</reference>
<dbReference type="Gene3D" id="3.50.50.60">
    <property type="entry name" value="FAD/NAD(P)-binding domain"/>
    <property type="match status" value="1"/>
</dbReference>
<dbReference type="GO" id="GO:0016491">
    <property type="term" value="F:oxidoreductase activity"/>
    <property type="evidence" value="ECO:0007669"/>
    <property type="project" value="InterPro"/>
</dbReference>
<organism evidence="2 3">
    <name type="scientific">Mojavia pulchra JT2-VF2</name>
    <dbReference type="NCBI Taxonomy" id="287848"/>
    <lineage>
        <taxon>Bacteria</taxon>
        <taxon>Bacillati</taxon>
        <taxon>Cyanobacteriota</taxon>
        <taxon>Cyanophyceae</taxon>
        <taxon>Nostocales</taxon>
        <taxon>Nostocaceae</taxon>
    </lineage>
</organism>
<protein>
    <submittedName>
        <fullName evidence="2">NAD(P)/FAD-dependent oxidoreductase</fullName>
    </submittedName>
</protein>
<dbReference type="AlphaFoldDB" id="A0A951PYA6"/>
<dbReference type="InterPro" id="IPR002937">
    <property type="entry name" value="Amino_oxidase"/>
</dbReference>
<dbReference type="Gene3D" id="3.90.660.10">
    <property type="match status" value="1"/>
</dbReference>